<gene>
    <name evidence="2" type="ORF">CCMA1212_004195</name>
</gene>
<comment type="caution">
    <text evidence="2">The sequence shown here is derived from an EMBL/GenBank/DDBJ whole genome shotgun (WGS) entry which is preliminary data.</text>
</comment>
<sequence length="272" mass="30111">MESLFSKTREAVNQLEGDGISDLKSPAVCVLAYTAENSKYKPLVDKVIQTIDKPLFLPITASIVGLGAEEGDYIEPIATILVHAVQILLFAPTSWQPDLKYSTGEYEHRYPTPPGHGGDCRSVAGQYSLEDLHRAVLLLLLSIYRRQNTTLNRLATQRAPQARGLFPGYYDVVTQKPQAAVTPTGPVEEAAIRILRNPLKPATRSNTTASVSSLTTPTKSRSKGTSLPTTPRKSAQPSVDDWLEFQNLFVECDAVTDEIQREFEWDDHEENL</sequence>
<protein>
    <submittedName>
        <fullName evidence="2">Uncharacterized protein</fullName>
    </submittedName>
</protein>
<dbReference type="EMBL" id="PPTA01000005">
    <property type="protein sequence ID" value="TFB03181.1"/>
    <property type="molecule type" value="Genomic_DNA"/>
</dbReference>
<name>A0ABY2H4X6_9HYPO</name>
<dbReference type="GeneID" id="300575961"/>
<dbReference type="RefSeq" id="XP_073559382.1">
    <property type="nucleotide sequence ID" value="XM_073701511.1"/>
</dbReference>
<accession>A0ABY2H4X6</accession>
<feature type="compositionally biased region" description="Polar residues" evidence="1">
    <location>
        <begin position="203"/>
        <end position="237"/>
    </location>
</feature>
<evidence type="ECO:0000256" key="1">
    <source>
        <dbReference type="SAM" id="MobiDB-lite"/>
    </source>
</evidence>
<feature type="region of interest" description="Disordered" evidence="1">
    <location>
        <begin position="198"/>
        <end position="238"/>
    </location>
</feature>
<dbReference type="Proteomes" id="UP001642720">
    <property type="component" value="Unassembled WGS sequence"/>
</dbReference>
<evidence type="ECO:0000313" key="2">
    <source>
        <dbReference type="EMBL" id="TFB03181.1"/>
    </source>
</evidence>
<reference evidence="2 3" key="1">
    <citation type="submission" date="2018-01" db="EMBL/GenBank/DDBJ databases">
        <title>Genome characterization of the sugarcane-associated fungus Trichoderma ghanense CCMA-1212 and their application in lignocelulose bioconversion.</title>
        <authorList>
            <person name="Steindorff A.S."/>
            <person name="Mendes T.D."/>
            <person name="Vilela E.S.D."/>
            <person name="Rodrigues D.S."/>
            <person name="Formighieri E.F."/>
            <person name="Melo I.S."/>
            <person name="Favaro L.C.L."/>
        </authorList>
    </citation>
    <scope>NUCLEOTIDE SEQUENCE [LARGE SCALE GENOMIC DNA]</scope>
    <source>
        <strain evidence="2 3">CCMA-1212</strain>
    </source>
</reference>
<proteinExistence type="predicted"/>
<organism evidence="2 3">
    <name type="scientific">Trichoderma ghanense</name>
    <dbReference type="NCBI Taxonomy" id="65468"/>
    <lineage>
        <taxon>Eukaryota</taxon>
        <taxon>Fungi</taxon>
        <taxon>Dikarya</taxon>
        <taxon>Ascomycota</taxon>
        <taxon>Pezizomycotina</taxon>
        <taxon>Sordariomycetes</taxon>
        <taxon>Hypocreomycetidae</taxon>
        <taxon>Hypocreales</taxon>
        <taxon>Hypocreaceae</taxon>
        <taxon>Trichoderma</taxon>
    </lineage>
</organism>
<keyword evidence="3" id="KW-1185">Reference proteome</keyword>
<evidence type="ECO:0000313" key="3">
    <source>
        <dbReference type="Proteomes" id="UP001642720"/>
    </source>
</evidence>